<reference evidence="3" key="1">
    <citation type="journal article" date="2023" name="PLoS Negl. Trop. Dis.">
        <title>A genome sequence for Biomphalaria pfeifferi, the major vector snail for the human-infecting parasite Schistosoma mansoni.</title>
        <authorList>
            <person name="Bu L."/>
            <person name="Lu L."/>
            <person name="Laidemitt M.R."/>
            <person name="Zhang S.M."/>
            <person name="Mutuku M."/>
            <person name="Mkoji G."/>
            <person name="Steinauer M."/>
            <person name="Loker E.S."/>
        </authorList>
    </citation>
    <scope>NUCLEOTIDE SEQUENCE</scope>
    <source>
        <strain evidence="3">KasaAsao</strain>
    </source>
</reference>
<feature type="compositionally biased region" description="Acidic residues" evidence="1">
    <location>
        <begin position="35"/>
        <end position="60"/>
    </location>
</feature>
<gene>
    <name evidence="3" type="ORF">Bpfe_003777</name>
</gene>
<keyword evidence="4" id="KW-1185">Reference proteome</keyword>
<name>A0AAD8C6U4_BIOPF</name>
<feature type="transmembrane region" description="Helical" evidence="2">
    <location>
        <begin position="12"/>
        <end position="28"/>
    </location>
</feature>
<feature type="region of interest" description="Disordered" evidence="1">
    <location>
        <begin position="30"/>
        <end position="167"/>
    </location>
</feature>
<feature type="compositionally biased region" description="Polar residues" evidence="1">
    <location>
        <begin position="93"/>
        <end position="117"/>
    </location>
</feature>
<feature type="non-terminal residue" evidence="3">
    <location>
        <position position="1"/>
    </location>
</feature>
<sequence>VVIGKNRTMKQIIVILCIFVVSYNFGLVKARPSPEDESDVSIDISDDVAATEDPETEDAANNETQSEVSANATDLDSDDVAATEDPETEDAASNETQWEVTVNTTNIYSDNVTATENPETDKDVSSDNKNVSSNNEDVSSDDEDVSSDNKVLCSNDTLDSDEEEDTNDFSQWRYKLKNIFSLRIKYLVQEMKRIFSVRFKKRNA</sequence>
<dbReference type="AlphaFoldDB" id="A0AAD8C6U4"/>
<accession>A0AAD8C6U4</accession>
<keyword evidence="2" id="KW-0472">Membrane</keyword>
<dbReference type="Proteomes" id="UP001233172">
    <property type="component" value="Unassembled WGS sequence"/>
</dbReference>
<keyword evidence="2" id="KW-0812">Transmembrane</keyword>
<evidence type="ECO:0000313" key="4">
    <source>
        <dbReference type="Proteomes" id="UP001233172"/>
    </source>
</evidence>
<feature type="compositionally biased region" description="Acidic residues" evidence="1">
    <location>
        <begin position="158"/>
        <end position="167"/>
    </location>
</feature>
<feature type="compositionally biased region" description="Acidic residues" evidence="1">
    <location>
        <begin position="75"/>
        <end position="92"/>
    </location>
</feature>
<reference evidence="3" key="2">
    <citation type="submission" date="2023-04" db="EMBL/GenBank/DDBJ databases">
        <authorList>
            <person name="Bu L."/>
            <person name="Lu L."/>
            <person name="Laidemitt M.R."/>
            <person name="Zhang S.M."/>
            <person name="Mutuku M."/>
            <person name="Mkoji G."/>
            <person name="Steinauer M."/>
            <person name="Loker E.S."/>
        </authorList>
    </citation>
    <scope>NUCLEOTIDE SEQUENCE</scope>
    <source>
        <strain evidence="3">KasaAsao</strain>
        <tissue evidence="3">Whole Snail</tissue>
    </source>
</reference>
<dbReference type="EMBL" id="JASAOG010000009">
    <property type="protein sequence ID" value="KAK0067042.1"/>
    <property type="molecule type" value="Genomic_DNA"/>
</dbReference>
<evidence type="ECO:0000313" key="3">
    <source>
        <dbReference type="EMBL" id="KAK0067042.1"/>
    </source>
</evidence>
<evidence type="ECO:0000256" key="1">
    <source>
        <dbReference type="SAM" id="MobiDB-lite"/>
    </source>
</evidence>
<protein>
    <submittedName>
        <fullName evidence="3">Uncharacterized protein</fullName>
    </submittedName>
</protein>
<keyword evidence="2" id="KW-1133">Transmembrane helix</keyword>
<proteinExistence type="predicted"/>
<feature type="compositionally biased region" description="Low complexity" evidence="1">
    <location>
        <begin position="127"/>
        <end position="137"/>
    </location>
</feature>
<feature type="compositionally biased region" description="Polar residues" evidence="1">
    <location>
        <begin position="61"/>
        <end position="74"/>
    </location>
</feature>
<evidence type="ECO:0000256" key="2">
    <source>
        <dbReference type="SAM" id="Phobius"/>
    </source>
</evidence>
<organism evidence="3 4">
    <name type="scientific">Biomphalaria pfeifferi</name>
    <name type="common">Bloodfluke planorb</name>
    <name type="synonym">Freshwater snail</name>
    <dbReference type="NCBI Taxonomy" id="112525"/>
    <lineage>
        <taxon>Eukaryota</taxon>
        <taxon>Metazoa</taxon>
        <taxon>Spiralia</taxon>
        <taxon>Lophotrochozoa</taxon>
        <taxon>Mollusca</taxon>
        <taxon>Gastropoda</taxon>
        <taxon>Heterobranchia</taxon>
        <taxon>Euthyneura</taxon>
        <taxon>Panpulmonata</taxon>
        <taxon>Hygrophila</taxon>
        <taxon>Lymnaeoidea</taxon>
        <taxon>Planorbidae</taxon>
        <taxon>Biomphalaria</taxon>
    </lineage>
</organism>
<comment type="caution">
    <text evidence="3">The sequence shown here is derived from an EMBL/GenBank/DDBJ whole genome shotgun (WGS) entry which is preliminary data.</text>
</comment>